<feature type="signal peptide" evidence="1">
    <location>
        <begin position="1"/>
        <end position="34"/>
    </location>
</feature>
<dbReference type="AlphaFoldDB" id="A0A5B7EBM2"/>
<sequence>MAGCLLQSRTPAASGLLLVQSHIALSLLADGADTEPPCASDTARHGTARCCCAGAERLEARHNTVVSVRSSSGTACTTQHNSDHCKAAADTKPALRAAMACKELPQTLP</sequence>
<evidence type="ECO:0000313" key="3">
    <source>
        <dbReference type="Proteomes" id="UP000324222"/>
    </source>
</evidence>
<comment type="caution">
    <text evidence="2">The sequence shown here is derived from an EMBL/GenBank/DDBJ whole genome shotgun (WGS) entry which is preliminary data.</text>
</comment>
<evidence type="ECO:0008006" key="4">
    <source>
        <dbReference type="Google" id="ProtNLM"/>
    </source>
</evidence>
<proteinExistence type="predicted"/>
<evidence type="ECO:0000313" key="2">
    <source>
        <dbReference type="EMBL" id="MPC30765.1"/>
    </source>
</evidence>
<dbReference type="EMBL" id="VSRR010002315">
    <property type="protein sequence ID" value="MPC30765.1"/>
    <property type="molecule type" value="Genomic_DNA"/>
</dbReference>
<protein>
    <recommendedName>
        <fullName evidence="4">Secreted protein</fullName>
    </recommendedName>
</protein>
<accession>A0A5B7EBM2</accession>
<keyword evidence="1" id="KW-0732">Signal</keyword>
<keyword evidence="3" id="KW-1185">Reference proteome</keyword>
<organism evidence="2 3">
    <name type="scientific">Portunus trituberculatus</name>
    <name type="common">Swimming crab</name>
    <name type="synonym">Neptunus trituberculatus</name>
    <dbReference type="NCBI Taxonomy" id="210409"/>
    <lineage>
        <taxon>Eukaryota</taxon>
        <taxon>Metazoa</taxon>
        <taxon>Ecdysozoa</taxon>
        <taxon>Arthropoda</taxon>
        <taxon>Crustacea</taxon>
        <taxon>Multicrustacea</taxon>
        <taxon>Malacostraca</taxon>
        <taxon>Eumalacostraca</taxon>
        <taxon>Eucarida</taxon>
        <taxon>Decapoda</taxon>
        <taxon>Pleocyemata</taxon>
        <taxon>Brachyura</taxon>
        <taxon>Eubrachyura</taxon>
        <taxon>Portunoidea</taxon>
        <taxon>Portunidae</taxon>
        <taxon>Portuninae</taxon>
        <taxon>Portunus</taxon>
    </lineage>
</organism>
<name>A0A5B7EBM2_PORTR</name>
<feature type="chain" id="PRO_5022761588" description="Secreted protein" evidence="1">
    <location>
        <begin position="35"/>
        <end position="109"/>
    </location>
</feature>
<reference evidence="2 3" key="1">
    <citation type="submission" date="2019-05" db="EMBL/GenBank/DDBJ databases">
        <title>Another draft genome of Portunus trituberculatus and its Hox gene families provides insights of decapod evolution.</title>
        <authorList>
            <person name="Jeong J.-H."/>
            <person name="Song I."/>
            <person name="Kim S."/>
            <person name="Choi T."/>
            <person name="Kim D."/>
            <person name="Ryu S."/>
            <person name="Kim W."/>
        </authorList>
    </citation>
    <scope>NUCLEOTIDE SEQUENCE [LARGE SCALE GENOMIC DNA]</scope>
    <source>
        <tissue evidence="2">Muscle</tissue>
    </source>
</reference>
<dbReference type="Proteomes" id="UP000324222">
    <property type="component" value="Unassembled WGS sequence"/>
</dbReference>
<evidence type="ECO:0000256" key="1">
    <source>
        <dbReference type="SAM" id="SignalP"/>
    </source>
</evidence>
<gene>
    <name evidence="2" type="ORF">E2C01_024035</name>
</gene>